<sequence length="165" mass="19356">MAEFLRKSRIAKALSDKIAIYESHVRAFWDTARYEESDKMIHSVLRKKDQKGKDIDVKFKFGVGDLRRVLELKDSDEDPTIMSERLAKGMWCRMGFTGHINGKMTKISFSKAYRFLLHCLVHSLSHRKGAYDEVSDYIMNIVTSLGLNRRYNISQVIFEYMKENY</sequence>
<keyword evidence="2" id="KW-1185">Reference proteome</keyword>
<name>A0A9K3EIU7_HELAN</name>
<proteinExistence type="predicted"/>
<reference evidence="1" key="2">
    <citation type="submission" date="2020-06" db="EMBL/GenBank/DDBJ databases">
        <title>Helianthus annuus Genome sequencing and assembly Release 2.</title>
        <authorList>
            <person name="Gouzy J."/>
            <person name="Langlade N."/>
            <person name="Munos S."/>
        </authorList>
    </citation>
    <scope>NUCLEOTIDE SEQUENCE</scope>
    <source>
        <tissue evidence="1">Leaves</tissue>
    </source>
</reference>
<dbReference type="EMBL" id="MNCJ02000328">
    <property type="protein sequence ID" value="KAF5773706.1"/>
    <property type="molecule type" value="Genomic_DNA"/>
</dbReference>
<dbReference type="Gramene" id="mRNA:HanXRQr2_Chr13g0591571">
    <property type="protein sequence ID" value="CDS:HanXRQr2_Chr13g0591571.1"/>
    <property type="gene ID" value="HanXRQr2_Chr13g0591571"/>
</dbReference>
<protein>
    <submittedName>
        <fullName evidence="1">Uncharacterized protein</fullName>
    </submittedName>
</protein>
<dbReference type="AlphaFoldDB" id="A0A9K3EIU7"/>
<comment type="caution">
    <text evidence="1">The sequence shown here is derived from an EMBL/GenBank/DDBJ whole genome shotgun (WGS) entry which is preliminary data.</text>
</comment>
<organism evidence="1 2">
    <name type="scientific">Helianthus annuus</name>
    <name type="common">Common sunflower</name>
    <dbReference type="NCBI Taxonomy" id="4232"/>
    <lineage>
        <taxon>Eukaryota</taxon>
        <taxon>Viridiplantae</taxon>
        <taxon>Streptophyta</taxon>
        <taxon>Embryophyta</taxon>
        <taxon>Tracheophyta</taxon>
        <taxon>Spermatophyta</taxon>
        <taxon>Magnoliopsida</taxon>
        <taxon>eudicotyledons</taxon>
        <taxon>Gunneridae</taxon>
        <taxon>Pentapetalae</taxon>
        <taxon>asterids</taxon>
        <taxon>campanulids</taxon>
        <taxon>Asterales</taxon>
        <taxon>Asteraceae</taxon>
        <taxon>Asteroideae</taxon>
        <taxon>Heliantheae alliance</taxon>
        <taxon>Heliantheae</taxon>
        <taxon>Helianthus</taxon>
    </lineage>
</organism>
<gene>
    <name evidence="1" type="ORF">HanXRQr2_Chr13g0591571</name>
</gene>
<dbReference type="Proteomes" id="UP000215914">
    <property type="component" value="Unassembled WGS sequence"/>
</dbReference>
<accession>A0A9K3EIU7</accession>
<evidence type="ECO:0000313" key="1">
    <source>
        <dbReference type="EMBL" id="KAF5773706.1"/>
    </source>
</evidence>
<reference evidence="1" key="1">
    <citation type="journal article" date="2017" name="Nature">
        <title>The sunflower genome provides insights into oil metabolism, flowering and Asterid evolution.</title>
        <authorList>
            <person name="Badouin H."/>
            <person name="Gouzy J."/>
            <person name="Grassa C.J."/>
            <person name="Murat F."/>
            <person name="Staton S.E."/>
            <person name="Cottret L."/>
            <person name="Lelandais-Briere C."/>
            <person name="Owens G.L."/>
            <person name="Carrere S."/>
            <person name="Mayjonade B."/>
            <person name="Legrand L."/>
            <person name="Gill N."/>
            <person name="Kane N.C."/>
            <person name="Bowers J.E."/>
            <person name="Hubner S."/>
            <person name="Bellec A."/>
            <person name="Berard A."/>
            <person name="Berges H."/>
            <person name="Blanchet N."/>
            <person name="Boniface M.C."/>
            <person name="Brunel D."/>
            <person name="Catrice O."/>
            <person name="Chaidir N."/>
            <person name="Claudel C."/>
            <person name="Donnadieu C."/>
            <person name="Faraut T."/>
            <person name="Fievet G."/>
            <person name="Helmstetter N."/>
            <person name="King M."/>
            <person name="Knapp S.J."/>
            <person name="Lai Z."/>
            <person name="Le Paslier M.C."/>
            <person name="Lippi Y."/>
            <person name="Lorenzon L."/>
            <person name="Mandel J.R."/>
            <person name="Marage G."/>
            <person name="Marchand G."/>
            <person name="Marquand E."/>
            <person name="Bret-Mestries E."/>
            <person name="Morien E."/>
            <person name="Nambeesan S."/>
            <person name="Nguyen T."/>
            <person name="Pegot-Espagnet P."/>
            <person name="Pouilly N."/>
            <person name="Raftis F."/>
            <person name="Sallet E."/>
            <person name="Schiex T."/>
            <person name="Thomas J."/>
            <person name="Vandecasteele C."/>
            <person name="Vares D."/>
            <person name="Vear F."/>
            <person name="Vautrin S."/>
            <person name="Crespi M."/>
            <person name="Mangin B."/>
            <person name="Burke J.M."/>
            <person name="Salse J."/>
            <person name="Munos S."/>
            <person name="Vincourt P."/>
            <person name="Rieseberg L.H."/>
            <person name="Langlade N.B."/>
        </authorList>
    </citation>
    <scope>NUCLEOTIDE SEQUENCE</scope>
    <source>
        <tissue evidence="1">Leaves</tissue>
    </source>
</reference>
<evidence type="ECO:0000313" key="2">
    <source>
        <dbReference type="Proteomes" id="UP000215914"/>
    </source>
</evidence>